<evidence type="ECO:0000313" key="2">
    <source>
        <dbReference type="Proteomes" id="UP000789831"/>
    </source>
</evidence>
<reference evidence="1" key="1">
    <citation type="submission" date="2021-06" db="EMBL/GenBank/DDBJ databases">
        <authorList>
            <person name="Kallberg Y."/>
            <person name="Tangrot J."/>
            <person name="Rosling A."/>
        </authorList>
    </citation>
    <scope>NUCLEOTIDE SEQUENCE</scope>
    <source>
        <strain evidence="1">MT106</strain>
    </source>
</reference>
<protein>
    <submittedName>
        <fullName evidence="1">3474_t:CDS:1</fullName>
    </submittedName>
</protein>
<name>A0A9N9ECU0_9GLOM</name>
<accession>A0A9N9ECU0</accession>
<feature type="non-terminal residue" evidence="1">
    <location>
        <position position="1"/>
    </location>
</feature>
<keyword evidence="2" id="KW-1185">Reference proteome</keyword>
<organism evidence="1 2">
    <name type="scientific">Ambispora gerdemannii</name>
    <dbReference type="NCBI Taxonomy" id="144530"/>
    <lineage>
        <taxon>Eukaryota</taxon>
        <taxon>Fungi</taxon>
        <taxon>Fungi incertae sedis</taxon>
        <taxon>Mucoromycota</taxon>
        <taxon>Glomeromycotina</taxon>
        <taxon>Glomeromycetes</taxon>
        <taxon>Archaeosporales</taxon>
        <taxon>Ambisporaceae</taxon>
        <taxon>Ambispora</taxon>
    </lineage>
</organism>
<comment type="caution">
    <text evidence="1">The sequence shown here is derived from an EMBL/GenBank/DDBJ whole genome shotgun (WGS) entry which is preliminary data.</text>
</comment>
<dbReference type="Proteomes" id="UP000789831">
    <property type="component" value="Unassembled WGS sequence"/>
</dbReference>
<evidence type="ECO:0000313" key="1">
    <source>
        <dbReference type="EMBL" id="CAG8668892.1"/>
    </source>
</evidence>
<gene>
    <name evidence="1" type="ORF">AGERDE_LOCUS12164</name>
</gene>
<sequence length="66" mass="7529">PNTRNSVPNTRNPVSNIQNPKLLGFFIKLDSDRSNRSFVVPDLSKLCLTFRILHYSQTPIISTPRC</sequence>
<proteinExistence type="predicted"/>
<dbReference type="AlphaFoldDB" id="A0A9N9ECU0"/>
<dbReference type="EMBL" id="CAJVPL010007294">
    <property type="protein sequence ID" value="CAG8668892.1"/>
    <property type="molecule type" value="Genomic_DNA"/>
</dbReference>